<keyword evidence="2" id="KW-1185">Reference proteome</keyword>
<dbReference type="Gene3D" id="3.40.30.10">
    <property type="entry name" value="Glutaredoxin"/>
    <property type="match status" value="1"/>
</dbReference>
<protein>
    <recommendedName>
        <fullName evidence="3">Glutaredoxin</fullName>
    </recommendedName>
</protein>
<dbReference type="Proteomes" id="UP000231632">
    <property type="component" value="Unassembled WGS sequence"/>
</dbReference>
<gene>
    <name evidence="1" type="ORF">MMIC_P0520</name>
</gene>
<evidence type="ECO:0008006" key="3">
    <source>
        <dbReference type="Google" id="ProtNLM"/>
    </source>
</evidence>
<proteinExistence type="predicted"/>
<sequence length="89" mass="10048">MTIPHLQLMSRRVCCLCDDAKAVLATLADEGLCTWETVDVDRDKTLMVSYGLDVPVLVFENRVLFKHRLVEDELKKSLTELGRQDAVGI</sequence>
<accession>A0A1L8CKZ3</accession>
<evidence type="ECO:0000313" key="1">
    <source>
        <dbReference type="EMBL" id="GAV19573.1"/>
    </source>
</evidence>
<name>A0A1L8CKZ3_9PROT</name>
<dbReference type="PANTHER" id="PTHR33558:SF1">
    <property type="entry name" value="GLUTAREDOXIN-LIKE PROTEIN C5ORF63 HOMOLOG"/>
    <property type="match status" value="1"/>
</dbReference>
<dbReference type="InterPro" id="IPR036249">
    <property type="entry name" value="Thioredoxin-like_sf"/>
</dbReference>
<organism evidence="1 2">
    <name type="scientific">Mariprofundus micogutta</name>
    <dbReference type="NCBI Taxonomy" id="1921010"/>
    <lineage>
        <taxon>Bacteria</taxon>
        <taxon>Pseudomonadati</taxon>
        <taxon>Pseudomonadota</taxon>
        <taxon>Candidatius Mariprofundia</taxon>
        <taxon>Mariprofundales</taxon>
        <taxon>Mariprofundaceae</taxon>
        <taxon>Mariprofundus</taxon>
    </lineage>
</organism>
<dbReference type="InterPro" id="IPR052565">
    <property type="entry name" value="Glutaredoxin-like_YDR286C"/>
</dbReference>
<dbReference type="PANTHER" id="PTHR33558">
    <property type="entry name" value="GLUTAREDOXIN-LIKE PROTEIN C5ORF63 HOMOLOG"/>
    <property type="match status" value="1"/>
</dbReference>
<dbReference type="OrthoDB" id="5296770at2"/>
<comment type="caution">
    <text evidence="1">The sequence shown here is derived from an EMBL/GenBank/DDBJ whole genome shotgun (WGS) entry which is preliminary data.</text>
</comment>
<dbReference type="InterPro" id="IPR008554">
    <property type="entry name" value="Glutaredoxin-like"/>
</dbReference>
<dbReference type="AlphaFoldDB" id="A0A1L8CKZ3"/>
<evidence type="ECO:0000313" key="2">
    <source>
        <dbReference type="Proteomes" id="UP000231632"/>
    </source>
</evidence>
<dbReference type="EMBL" id="BDFD01000003">
    <property type="protein sequence ID" value="GAV19573.1"/>
    <property type="molecule type" value="Genomic_DNA"/>
</dbReference>
<reference evidence="1 2" key="1">
    <citation type="journal article" date="2017" name="Arch. Microbiol.">
        <title>Mariprofundus micogutta sp. nov., a novel iron-oxidizing zetaproteobacterium isolated from a deep-sea hydrothermal field at the Bayonnaise knoll of the Izu-Ogasawara arc, and a description of Mariprofundales ord. nov. and Zetaproteobacteria classis nov.</title>
        <authorList>
            <person name="Makita H."/>
            <person name="Tanaka E."/>
            <person name="Mitsunobu S."/>
            <person name="Miyazaki M."/>
            <person name="Nunoura T."/>
            <person name="Uematsu K."/>
            <person name="Takaki Y."/>
            <person name="Nishi S."/>
            <person name="Shimamura S."/>
            <person name="Takai K."/>
        </authorList>
    </citation>
    <scope>NUCLEOTIDE SEQUENCE [LARGE SCALE GENOMIC DNA]</scope>
    <source>
        <strain evidence="1 2">ET2</strain>
    </source>
</reference>
<dbReference type="SUPFAM" id="SSF52833">
    <property type="entry name" value="Thioredoxin-like"/>
    <property type="match status" value="1"/>
</dbReference>
<dbReference type="Pfam" id="PF05768">
    <property type="entry name" value="Glrx-like"/>
    <property type="match status" value="1"/>
</dbReference>
<dbReference type="STRING" id="1921010.MMIC_P0520"/>